<organism evidence="5 6">
    <name type="scientific">Cinchona calisaya</name>
    <dbReference type="NCBI Taxonomy" id="153742"/>
    <lineage>
        <taxon>Eukaryota</taxon>
        <taxon>Viridiplantae</taxon>
        <taxon>Streptophyta</taxon>
        <taxon>Embryophyta</taxon>
        <taxon>Tracheophyta</taxon>
        <taxon>Spermatophyta</taxon>
        <taxon>Magnoliopsida</taxon>
        <taxon>eudicotyledons</taxon>
        <taxon>Gunneridae</taxon>
        <taxon>Pentapetalae</taxon>
        <taxon>asterids</taxon>
        <taxon>lamiids</taxon>
        <taxon>Gentianales</taxon>
        <taxon>Rubiaceae</taxon>
        <taxon>Cinchonoideae</taxon>
        <taxon>Cinchoneae</taxon>
        <taxon>Cinchona</taxon>
    </lineage>
</organism>
<evidence type="ECO:0000259" key="4">
    <source>
        <dbReference type="PROSITE" id="PS51292"/>
    </source>
</evidence>
<accession>A0ABD2YHD8</accession>
<keyword evidence="2" id="KW-0863">Zinc-finger</keyword>
<protein>
    <recommendedName>
        <fullName evidence="4">RING-CH-type domain-containing protein</fullName>
    </recommendedName>
</protein>
<reference evidence="5 6" key="1">
    <citation type="submission" date="2024-11" db="EMBL/GenBank/DDBJ databases">
        <title>A near-complete genome assembly of Cinchona calisaya.</title>
        <authorList>
            <person name="Lian D.C."/>
            <person name="Zhao X.W."/>
            <person name="Wei L."/>
        </authorList>
    </citation>
    <scope>NUCLEOTIDE SEQUENCE [LARGE SCALE GENOMIC DNA]</scope>
    <source>
        <tissue evidence="5">Nenye</tissue>
    </source>
</reference>
<feature type="domain" description="RING-CH-type" evidence="4">
    <location>
        <begin position="116"/>
        <end position="177"/>
    </location>
</feature>
<evidence type="ECO:0000313" key="6">
    <source>
        <dbReference type="Proteomes" id="UP001630127"/>
    </source>
</evidence>
<sequence>MGNFEQLVPCIFTSLKRTNKVAFSWGYVVKVKHETSSSTTTVDGRASIIQLKSKEVNALAIRSPEKIQARGQQSSFLEVALPRARRYMIKVKHAASSSRASVDGIHDVFSMEKDEEILEEEAVCRFCFFLFEEDQNIFKTKCSCKFTRIHEECAIEWSEIECNSNNCEICEQEIRKIPVTLASIDEPKCKSVKVLRGYAAKMKHGITSSKAIADDIDDATSEEVDEEIPEEEAVCRFCFSLLEKDDTFKTKCSYMKNVQLNGPRRKATIVVMFVSSRLYIYL</sequence>
<dbReference type="InterPro" id="IPR011016">
    <property type="entry name" value="Znf_RING-CH"/>
</dbReference>
<dbReference type="Gene3D" id="3.30.40.10">
    <property type="entry name" value="Zinc/RING finger domain, C3HC4 (zinc finger)"/>
    <property type="match status" value="1"/>
</dbReference>
<dbReference type="GO" id="GO:0008270">
    <property type="term" value="F:zinc ion binding"/>
    <property type="evidence" value="ECO:0007669"/>
    <property type="project" value="UniProtKB-KW"/>
</dbReference>
<name>A0ABD2YHD8_9GENT</name>
<proteinExistence type="predicted"/>
<keyword evidence="1" id="KW-0479">Metal-binding</keyword>
<dbReference type="Proteomes" id="UP001630127">
    <property type="component" value="Unassembled WGS sequence"/>
</dbReference>
<evidence type="ECO:0000256" key="3">
    <source>
        <dbReference type="ARBA" id="ARBA00022833"/>
    </source>
</evidence>
<dbReference type="PANTHER" id="PTHR46158:SF1">
    <property type="entry name" value="RING_U-BOX SUPERFAMILY PROTEIN"/>
    <property type="match status" value="1"/>
</dbReference>
<evidence type="ECO:0000256" key="1">
    <source>
        <dbReference type="ARBA" id="ARBA00022723"/>
    </source>
</evidence>
<dbReference type="SMART" id="SM00744">
    <property type="entry name" value="RINGv"/>
    <property type="match status" value="1"/>
</dbReference>
<dbReference type="EMBL" id="JBJUIK010000013">
    <property type="protein sequence ID" value="KAL3506438.1"/>
    <property type="molecule type" value="Genomic_DNA"/>
</dbReference>
<keyword evidence="3" id="KW-0862">Zinc</keyword>
<keyword evidence="6" id="KW-1185">Reference proteome</keyword>
<dbReference type="InterPro" id="IPR013083">
    <property type="entry name" value="Znf_RING/FYVE/PHD"/>
</dbReference>
<dbReference type="PROSITE" id="PS51292">
    <property type="entry name" value="ZF_RING_CH"/>
    <property type="match status" value="1"/>
</dbReference>
<comment type="caution">
    <text evidence="5">The sequence shown here is derived from an EMBL/GenBank/DDBJ whole genome shotgun (WGS) entry which is preliminary data.</text>
</comment>
<gene>
    <name evidence="5" type="ORF">ACH5RR_031820</name>
</gene>
<dbReference type="SUPFAM" id="SSF57850">
    <property type="entry name" value="RING/U-box"/>
    <property type="match status" value="1"/>
</dbReference>
<dbReference type="AlphaFoldDB" id="A0ABD2YHD8"/>
<evidence type="ECO:0000313" key="5">
    <source>
        <dbReference type="EMBL" id="KAL3506438.1"/>
    </source>
</evidence>
<evidence type="ECO:0000256" key="2">
    <source>
        <dbReference type="ARBA" id="ARBA00022771"/>
    </source>
</evidence>
<dbReference type="PANTHER" id="PTHR46158">
    <property type="entry name" value="OS02G0165000 PROTEIN"/>
    <property type="match status" value="1"/>
</dbReference>